<keyword evidence="3" id="KW-1185">Reference proteome</keyword>
<proteinExistence type="predicted"/>
<feature type="signal peptide" evidence="1">
    <location>
        <begin position="1"/>
        <end position="23"/>
    </location>
</feature>
<dbReference type="AlphaFoldDB" id="A0A6H1UAC2"/>
<dbReference type="InterPro" id="IPR036280">
    <property type="entry name" value="Multihaem_cyt_sf"/>
</dbReference>
<protein>
    <submittedName>
        <fullName evidence="2">Uncharacterized protein</fullName>
    </submittedName>
</protein>
<dbReference type="PROSITE" id="PS51257">
    <property type="entry name" value="PROKAR_LIPOPROTEIN"/>
    <property type="match status" value="1"/>
</dbReference>
<dbReference type="SUPFAM" id="SSF48695">
    <property type="entry name" value="Multiheme cytochromes"/>
    <property type="match status" value="1"/>
</dbReference>
<dbReference type="RefSeq" id="WP_168659039.1">
    <property type="nucleotide sequence ID" value="NZ_CP051180.1"/>
</dbReference>
<dbReference type="Proteomes" id="UP000501602">
    <property type="component" value="Chromosome"/>
</dbReference>
<gene>
    <name evidence="2" type="ORF">HER31_02010</name>
</gene>
<accession>A0A6H1UAC2</accession>
<sequence length="611" mass="68079">MMKKYLLAPIAGLALAGCGSDNAKTPEPQQPELPIIHENINVNVTPNDLFDGEVTVYLGRWHPCDNGANPEYCAADMTSNIMTKDDSKYAITIKASDIHNHLGQSINNDVFADGQYSVLDIMMYVSDIRDDFNLTLADFDETIGSYRFTVDFDYDGNGSFDDGPENTASPDWYPRFTYTAGEFKRENGVPDLEPIYERPDELIVRNNTELRLEPFDPAMTERRNYIQSKEVARKENDSGKIIVPKLQVNFGDGRGYVTIAENVEARSFNLRPDLFKPGVVTIADVLMSAYYDHNFDVEFTYWPTLSTGANVDAYAITGFDGVRAEGLAGYLMYTGEDESAADFFYPPPFINNDLVYADHDAAANGENGGKPTKFCNWMDVAPGQGKASADLCIEEFQFMFGGNMLHLMPDSWLMTYPHENIQLMWFTNMWKSWGSTEQNISDDGKYSVYDISQAVAPLDEEHFGWKVADCSLCHSIDNIHLDGDSAILPSTAEPYFCASCHGSNGGAQGHGEESRCHWCHSEDKLMVNHGNASKLQQILEFECSATLNGRGGENDLRGPCADLVNNQAPVHDKADNLDTYDETMPVLGSSDWITDKQFPDPYSCVTCHPNN</sequence>
<dbReference type="EMBL" id="CP051180">
    <property type="protein sequence ID" value="QIZ75778.1"/>
    <property type="molecule type" value="Genomic_DNA"/>
</dbReference>
<name>A0A6H1UAC2_9GAMM</name>
<evidence type="ECO:0000256" key="1">
    <source>
        <dbReference type="SAM" id="SignalP"/>
    </source>
</evidence>
<feature type="chain" id="PRO_5026244774" evidence="1">
    <location>
        <begin position="24"/>
        <end position="611"/>
    </location>
</feature>
<keyword evidence="1" id="KW-0732">Signal</keyword>
<evidence type="ECO:0000313" key="2">
    <source>
        <dbReference type="EMBL" id="QIZ75778.1"/>
    </source>
</evidence>
<organism evidence="2 3">
    <name type="scientific">Ferrimonas lipolytica</name>
    <dbReference type="NCBI Taxonomy" id="2724191"/>
    <lineage>
        <taxon>Bacteria</taxon>
        <taxon>Pseudomonadati</taxon>
        <taxon>Pseudomonadota</taxon>
        <taxon>Gammaproteobacteria</taxon>
        <taxon>Alteromonadales</taxon>
        <taxon>Ferrimonadaceae</taxon>
        <taxon>Ferrimonas</taxon>
    </lineage>
</organism>
<reference evidence="2 3" key="1">
    <citation type="submission" date="2020-04" db="EMBL/GenBank/DDBJ databases">
        <title>Ferrimonas sp. S7 isolated from sea water.</title>
        <authorList>
            <person name="Bae S.S."/>
            <person name="Baek K."/>
        </authorList>
    </citation>
    <scope>NUCLEOTIDE SEQUENCE [LARGE SCALE GENOMIC DNA]</scope>
    <source>
        <strain evidence="2 3">S7</strain>
    </source>
</reference>
<dbReference type="KEGG" id="fes:HER31_02010"/>
<evidence type="ECO:0000313" key="3">
    <source>
        <dbReference type="Proteomes" id="UP000501602"/>
    </source>
</evidence>